<dbReference type="Proteomes" id="UP001162483">
    <property type="component" value="Unassembled WGS sequence"/>
</dbReference>
<evidence type="ECO:0000256" key="5">
    <source>
        <dbReference type="ARBA" id="ARBA00047278"/>
    </source>
</evidence>
<dbReference type="PANTHER" id="PTHR45904:SF2">
    <property type="entry name" value="TRNA (URACIL-5-)-METHYLTRANSFERASE HOMOLOG A"/>
    <property type="match status" value="1"/>
</dbReference>
<keyword evidence="3 7" id="KW-0949">S-adenosyl-L-methionine</keyword>
<keyword evidence="1 7" id="KW-0489">Methyltransferase</keyword>
<dbReference type="Pfam" id="PF00076">
    <property type="entry name" value="RRM_1"/>
    <property type="match status" value="1"/>
</dbReference>
<evidence type="ECO:0000259" key="10">
    <source>
        <dbReference type="PROSITE" id="PS50102"/>
    </source>
</evidence>
<accession>A0ABN9D9V3</accession>
<dbReference type="InterPro" id="IPR010280">
    <property type="entry name" value="U5_MeTrfase_fam"/>
</dbReference>
<dbReference type="PROSITE" id="PS01230">
    <property type="entry name" value="TRMA_1"/>
    <property type="match status" value="1"/>
</dbReference>
<dbReference type="SUPFAM" id="SSF54928">
    <property type="entry name" value="RNA-binding domain, RBD"/>
    <property type="match status" value="1"/>
</dbReference>
<feature type="compositionally biased region" description="Basic and acidic residues" evidence="9">
    <location>
        <begin position="707"/>
        <end position="717"/>
    </location>
</feature>
<protein>
    <recommendedName>
        <fullName evidence="4">tRNA (uracil(54)-C(5))-methyltransferase</fullName>
        <ecNumber evidence="4">2.1.1.35</ecNumber>
    </recommendedName>
</protein>
<name>A0ABN9D9V3_9NEOB</name>
<evidence type="ECO:0000256" key="8">
    <source>
        <dbReference type="PROSITE-ProRule" id="PRU10015"/>
    </source>
</evidence>
<sequence length="717" mass="80399">AGIPALKVSVNVREAILGATQKSTVSQANFHFCCSPKSLWRGSLFLKPCTEKTKNRHRTEKRMDGFEADVRCPEQASNIENNKGEEKVKADQVLSTDDTRPVKDGADDGEYAATAADSAATVNNSTMDADDTGIYRYIKDDLFTSEIYKVEIQNLPKYIGFNDIKKFLAKYGLNPHKIKLIKKQTFAFVTFKSEEERDKAMKVIHGAMWKNRALSVRLAKPKADPIMKKRKQEEDDKEQPDPKRPAAQDSAEEEPLSKQIADVVTPLWQVPYEEQLKMKEQECEHVLQRLTKEIGNTNKALLPWLFAQKQKYNKVCCPLEGVKPSPAQTDYRNKSEFLIGVGANQEDKTVGFRLGKYKGGTCAVVEPCDTIHIPLSVKKVVKAFQEYIRSTSFAVYSPETYEGHWKQLTVRSSRKGHVMVIVYFHPQKMTKETLADLKSSLAAFFSEGPGKDSGITSIYFVEEGQRKSPNLEDLPVEHVSGEQHIHEELLGLTFRISPHAFFQVNTPAAEVLYSTIADWAQLDQNSTVLDVCCGTGTIGLSLAKRVKKVIGIELCQEAIADAKANAQLNNLSNVEFRCGKAEDIFPTLINTLVSRNPVAIVDPPRAGLHSKVVIAIRRAEHLKQLIYVSCNPKAAFNNFIDLCRAPSNRVKGRPFRPVRAVAVDLFPQTPHCELLILFERVEYTEINSTSEPPCEDMEQQKNNSMESENKTEAKSVV</sequence>
<evidence type="ECO:0000256" key="2">
    <source>
        <dbReference type="ARBA" id="ARBA00022679"/>
    </source>
</evidence>
<dbReference type="PROSITE" id="PS50102">
    <property type="entry name" value="RRM"/>
    <property type="match status" value="1"/>
</dbReference>
<comment type="similarity">
    <text evidence="7">Belongs to the class I-like SAM-binding methyltransferase superfamily. RNA M5U methyltransferase family.</text>
</comment>
<evidence type="ECO:0000256" key="3">
    <source>
        <dbReference type="ARBA" id="ARBA00022691"/>
    </source>
</evidence>
<keyword evidence="6" id="KW-0694">RNA-binding</keyword>
<comment type="caution">
    <text evidence="7">Lacks conserved residue(s) required for the propagation of feature annotation.</text>
</comment>
<dbReference type="InterPro" id="IPR045850">
    <property type="entry name" value="TRM2_met"/>
</dbReference>
<feature type="domain" description="RRM" evidence="10">
    <location>
        <begin position="148"/>
        <end position="221"/>
    </location>
</feature>
<dbReference type="SMART" id="SM00360">
    <property type="entry name" value="RRM"/>
    <property type="match status" value="1"/>
</dbReference>
<evidence type="ECO:0000256" key="7">
    <source>
        <dbReference type="PROSITE-ProRule" id="PRU01024"/>
    </source>
</evidence>
<dbReference type="PANTHER" id="PTHR45904">
    <property type="entry name" value="TRNA (URACIL-5-)-METHYLTRANSFERASE"/>
    <property type="match status" value="1"/>
</dbReference>
<feature type="active site" evidence="8">
    <location>
        <position position="630"/>
    </location>
</feature>
<dbReference type="EMBL" id="CATNWA010014131">
    <property type="protein sequence ID" value="CAI9567857.1"/>
    <property type="molecule type" value="Genomic_DNA"/>
</dbReference>
<dbReference type="InterPro" id="IPR012677">
    <property type="entry name" value="Nucleotide-bd_a/b_plait_sf"/>
</dbReference>
<evidence type="ECO:0000256" key="6">
    <source>
        <dbReference type="PROSITE-ProRule" id="PRU00176"/>
    </source>
</evidence>
<evidence type="ECO:0000256" key="4">
    <source>
        <dbReference type="ARBA" id="ARBA00033763"/>
    </source>
</evidence>
<dbReference type="Pfam" id="PF05958">
    <property type="entry name" value="tRNA_U5-meth_tr"/>
    <property type="match status" value="1"/>
</dbReference>
<feature type="region of interest" description="Disordered" evidence="9">
    <location>
        <begin position="224"/>
        <end position="257"/>
    </location>
</feature>
<dbReference type="InterPro" id="IPR034262">
    <property type="entry name" value="TRMT2A_RRM"/>
</dbReference>
<dbReference type="Gene3D" id="2.40.50.1070">
    <property type="match status" value="1"/>
</dbReference>
<dbReference type="InterPro" id="IPR035979">
    <property type="entry name" value="RBD_domain_sf"/>
</dbReference>
<evidence type="ECO:0000256" key="9">
    <source>
        <dbReference type="SAM" id="MobiDB-lite"/>
    </source>
</evidence>
<dbReference type="SUPFAM" id="SSF53335">
    <property type="entry name" value="S-adenosyl-L-methionine-dependent methyltransferases"/>
    <property type="match status" value="1"/>
</dbReference>
<proteinExistence type="inferred from homology"/>
<dbReference type="InterPro" id="IPR030390">
    <property type="entry name" value="MeTrfase_TrmA_AS"/>
</dbReference>
<feature type="binding site" evidence="7">
    <location>
        <position position="503"/>
    </location>
    <ligand>
        <name>S-adenosyl-L-methionine</name>
        <dbReference type="ChEBI" id="CHEBI:59789"/>
    </ligand>
</feature>
<feature type="active site" description="Nucleophile" evidence="7">
    <location>
        <position position="630"/>
    </location>
</feature>
<dbReference type="Gene3D" id="3.40.50.150">
    <property type="entry name" value="Vaccinia Virus protein VP39"/>
    <property type="match status" value="1"/>
</dbReference>
<dbReference type="InterPro" id="IPR000504">
    <property type="entry name" value="RRM_dom"/>
</dbReference>
<comment type="caution">
    <text evidence="11">The sequence shown here is derived from an EMBL/GenBank/DDBJ whole genome shotgun (WGS) entry which is preliminary data.</text>
</comment>
<organism evidence="11 12">
    <name type="scientific">Staurois parvus</name>
    <dbReference type="NCBI Taxonomy" id="386267"/>
    <lineage>
        <taxon>Eukaryota</taxon>
        <taxon>Metazoa</taxon>
        <taxon>Chordata</taxon>
        <taxon>Craniata</taxon>
        <taxon>Vertebrata</taxon>
        <taxon>Euteleostomi</taxon>
        <taxon>Amphibia</taxon>
        <taxon>Batrachia</taxon>
        <taxon>Anura</taxon>
        <taxon>Neobatrachia</taxon>
        <taxon>Ranoidea</taxon>
        <taxon>Ranidae</taxon>
        <taxon>Staurois</taxon>
    </lineage>
</organism>
<dbReference type="CDD" id="cd02440">
    <property type="entry name" value="AdoMet_MTases"/>
    <property type="match status" value="1"/>
</dbReference>
<dbReference type="EC" id="2.1.1.35" evidence="4"/>
<dbReference type="PROSITE" id="PS51687">
    <property type="entry name" value="SAM_MT_RNA_M5U"/>
    <property type="match status" value="1"/>
</dbReference>
<evidence type="ECO:0000313" key="12">
    <source>
        <dbReference type="Proteomes" id="UP001162483"/>
    </source>
</evidence>
<dbReference type="Gene3D" id="3.30.70.330">
    <property type="match status" value="1"/>
</dbReference>
<feature type="region of interest" description="Disordered" evidence="9">
    <location>
        <begin position="688"/>
        <end position="717"/>
    </location>
</feature>
<feature type="non-terminal residue" evidence="11">
    <location>
        <position position="1"/>
    </location>
</feature>
<feature type="binding site" evidence="7">
    <location>
        <position position="553"/>
    </location>
    <ligand>
        <name>S-adenosyl-L-methionine</name>
        <dbReference type="ChEBI" id="CHEBI:59789"/>
    </ligand>
</feature>
<dbReference type="InterPro" id="IPR029063">
    <property type="entry name" value="SAM-dependent_MTases_sf"/>
</dbReference>
<feature type="binding site" evidence="7">
    <location>
        <position position="602"/>
    </location>
    <ligand>
        <name>S-adenosyl-L-methionine</name>
        <dbReference type="ChEBI" id="CHEBI:59789"/>
    </ligand>
</feature>
<gene>
    <name evidence="11" type="ORF">SPARVUS_LOCUS6610999</name>
</gene>
<keyword evidence="12" id="KW-1185">Reference proteome</keyword>
<dbReference type="CDD" id="cd12439">
    <property type="entry name" value="RRM_TRMT2A"/>
    <property type="match status" value="1"/>
</dbReference>
<evidence type="ECO:0000313" key="11">
    <source>
        <dbReference type="EMBL" id="CAI9567857.1"/>
    </source>
</evidence>
<keyword evidence="2 7" id="KW-0808">Transferase</keyword>
<feature type="compositionally biased region" description="Basic and acidic residues" evidence="9">
    <location>
        <begin position="224"/>
        <end position="246"/>
    </location>
</feature>
<reference evidence="11" key="1">
    <citation type="submission" date="2023-05" db="EMBL/GenBank/DDBJ databases">
        <authorList>
            <person name="Stuckert A."/>
        </authorList>
    </citation>
    <scope>NUCLEOTIDE SEQUENCE</scope>
</reference>
<comment type="catalytic activity">
    <reaction evidence="5">
        <text>uridine(54) in tRNA + S-adenosyl-L-methionine = 5-methyluridine(54) in tRNA + S-adenosyl-L-homocysteine + H(+)</text>
        <dbReference type="Rhea" id="RHEA:42712"/>
        <dbReference type="Rhea" id="RHEA-COMP:10167"/>
        <dbReference type="Rhea" id="RHEA-COMP:10193"/>
        <dbReference type="ChEBI" id="CHEBI:15378"/>
        <dbReference type="ChEBI" id="CHEBI:57856"/>
        <dbReference type="ChEBI" id="CHEBI:59789"/>
        <dbReference type="ChEBI" id="CHEBI:65315"/>
        <dbReference type="ChEBI" id="CHEBI:74447"/>
        <dbReference type="EC" id="2.1.1.35"/>
    </reaction>
    <physiologicalReaction direction="left-to-right" evidence="5">
        <dbReference type="Rhea" id="RHEA:42713"/>
    </physiologicalReaction>
</comment>
<evidence type="ECO:0000256" key="1">
    <source>
        <dbReference type="ARBA" id="ARBA00022603"/>
    </source>
</evidence>